<evidence type="ECO:0008006" key="4">
    <source>
        <dbReference type="Google" id="ProtNLM"/>
    </source>
</evidence>
<dbReference type="GO" id="GO:0009733">
    <property type="term" value="P:response to auxin"/>
    <property type="evidence" value="ECO:0007669"/>
    <property type="project" value="InterPro"/>
</dbReference>
<evidence type="ECO:0000313" key="3">
    <source>
        <dbReference type="Proteomes" id="UP000298652"/>
    </source>
</evidence>
<proteinExistence type="inferred from homology"/>
<comment type="similarity">
    <text evidence="1">Belongs to the ARG7 family.</text>
</comment>
<dbReference type="Proteomes" id="UP000298652">
    <property type="component" value="Chromosome 6"/>
</dbReference>
<gene>
    <name evidence="2" type="ORF">SEVIR_6G247275v2</name>
</gene>
<organism evidence="2 3">
    <name type="scientific">Setaria viridis</name>
    <name type="common">Green bristlegrass</name>
    <name type="synonym">Setaria italica subsp. viridis</name>
    <dbReference type="NCBI Taxonomy" id="4556"/>
    <lineage>
        <taxon>Eukaryota</taxon>
        <taxon>Viridiplantae</taxon>
        <taxon>Streptophyta</taxon>
        <taxon>Embryophyta</taxon>
        <taxon>Tracheophyta</taxon>
        <taxon>Spermatophyta</taxon>
        <taxon>Magnoliopsida</taxon>
        <taxon>Liliopsida</taxon>
        <taxon>Poales</taxon>
        <taxon>Poaceae</taxon>
        <taxon>PACMAD clade</taxon>
        <taxon>Panicoideae</taxon>
        <taxon>Panicodae</taxon>
        <taxon>Paniceae</taxon>
        <taxon>Cenchrinae</taxon>
        <taxon>Setaria</taxon>
    </lineage>
</organism>
<keyword evidence="3" id="KW-1185">Reference proteome</keyword>
<sequence length="83" mass="9108">MICSKKLAQLSKKWQGISAIGRKRVTTVDKEINPCCSSIVAGKGNCIVYSSDGKRFEIPLAYLHTTVFSKLLKLSQEDTTGNT</sequence>
<dbReference type="Pfam" id="PF02519">
    <property type="entry name" value="Auxin_inducible"/>
    <property type="match status" value="1"/>
</dbReference>
<evidence type="ECO:0000313" key="2">
    <source>
        <dbReference type="EMBL" id="TKW11665.1"/>
    </source>
</evidence>
<dbReference type="Gramene" id="TKW11665">
    <property type="protein sequence ID" value="TKW11665"/>
    <property type="gene ID" value="SEVIR_6G247275v2"/>
</dbReference>
<evidence type="ECO:0000256" key="1">
    <source>
        <dbReference type="ARBA" id="ARBA00006974"/>
    </source>
</evidence>
<dbReference type="OMA" id="PCCSSIV"/>
<accession>A0A4U6UAF0</accession>
<dbReference type="PANTHER" id="PTHR31175:SF51">
    <property type="entry name" value="OS08G0550700 PROTEIN"/>
    <property type="match status" value="1"/>
</dbReference>
<protein>
    <recommendedName>
        <fullName evidence="4">Auxin-responsive protein</fullName>
    </recommendedName>
</protein>
<dbReference type="PANTHER" id="PTHR31175">
    <property type="entry name" value="AUXIN-RESPONSIVE FAMILY PROTEIN"/>
    <property type="match status" value="1"/>
</dbReference>
<dbReference type="AlphaFoldDB" id="A0A4U6UAF0"/>
<reference evidence="2" key="1">
    <citation type="submission" date="2019-03" db="EMBL/GenBank/DDBJ databases">
        <title>WGS assembly of Setaria viridis.</title>
        <authorList>
            <person name="Huang P."/>
            <person name="Jenkins J."/>
            <person name="Grimwood J."/>
            <person name="Barry K."/>
            <person name="Healey A."/>
            <person name="Mamidi S."/>
            <person name="Sreedasyam A."/>
            <person name="Shu S."/>
            <person name="Feldman M."/>
            <person name="Wu J."/>
            <person name="Yu Y."/>
            <person name="Chen C."/>
            <person name="Johnson J."/>
            <person name="Rokhsar D."/>
            <person name="Baxter I."/>
            <person name="Schmutz J."/>
            <person name="Brutnell T."/>
            <person name="Kellogg E."/>
        </authorList>
    </citation>
    <scope>NUCLEOTIDE SEQUENCE [LARGE SCALE GENOMIC DNA]</scope>
</reference>
<name>A0A4U6UAF0_SETVI</name>
<dbReference type="InterPro" id="IPR003676">
    <property type="entry name" value="SAUR_fam"/>
</dbReference>
<dbReference type="EMBL" id="CM016557">
    <property type="protein sequence ID" value="TKW11665.1"/>
    <property type="molecule type" value="Genomic_DNA"/>
</dbReference>